<keyword evidence="5" id="KW-1185">Reference proteome</keyword>
<dbReference type="InterPro" id="IPR002656">
    <property type="entry name" value="Acyl_transf_3_dom"/>
</dbReference>
<feature type="transmembrane region" description="Helical" evidence="1">
    <location>
        <begin position="412"/>
        <end position="431"/>
    </location>
</feature>
<accession>A0A9P0GBZ4</accession>
<keyword evidence="1" id="KW-0812">Transmembrane</keyword>
<dbReference type="Pfam" id="PF01757">
    <property type="entry name" value="Acyl_transf_3"/>
    <property type="match status" value="1"/>
</dbReference>
<evidence type="ECO:0000259" key="3">
    <source>
        <dbReference type="SMART" id="SM00703"/>
    </source>
</evidence>
<sequence length="679" mass="77004">MAIPKNIFFLILVITFLNKVPIGLCGSLEHPLVKIIKKVLDEKVISGRCAEALGIFLNNLDGVGGDDDIWALQMLDATAKVPVGLVSYSFGEIGHFYQCTEIEAKRENIKGKYCIGNIVINTSVAELYSRQFHNENMKYLVSKIGGSVKMVGKPSWAMCLPHNCNIRDTKILMNKSQPFGFGVNSVTCQTIEDVYPSLTRDAVIGMSILSFLTFIVLLSTSYDIFCQNNKKAHPGLIAFSLYTNGKKLFQNSQRSTNLTCLDGIRVLSMFWVIILHTWTVYTSGPVYNSKDVIKMSNSILSMAFINGDLACDTFLLVGGILVTYVYFKKHNAHSLGLSTIFQHYFHRIIRLTPPLAGVTLISATLLRYMGSGPNWPYIVNYFEGFCKKYWWSTLLYIQNEVNVNEMCVGHSWYLNVDMQLYVFSPLIFWILSKHSKTGITILILASAWSIFLGFLRAFEDELSGVHPNSFSKTPSHVYMNDYYLRTETRAAPWLIGTILGYLLTKKKCTDIYLPKKITIPMWILTFAVILLCVFGGFSTLRGPEYNKLQNAFYIAFVRPSFAMTVGWVIWACATNHGGIVNTILSLQIFQFLNKFIYSMYLIHVTSLYMIIFSTKTAVYISIFNLAYWFWGIFMFMFGISTIWVLVFEMPIVVLEKVLLPPSDTNEECMKAKSNKKPIV</sequence>
<evidence type="ECO:0000256" key="2">
    <source>
        <dbReference type="SAM" id="SignalP"/>
    </source>
</evidence>
<dbReference type="PANTHER" id="PTHR11161:SF0">
    <property type="entry name" value="O-ACYLTRANSFERASE LIKE PROTEIN"/>
    <property type="match status" value="1"/>
</dbReference>
<feature type="chain" id="PRO_5040464404" description="Nose resistant-to-fluoxetine protein N-terminal domain-containing protein" evidence="2">
    <location>
        <begin position="26"/>
        <end position="679"/>
    </location>
</feature>
<dbReference type="InterPro" id="IPR052728">
    <property type="entry name" value="O2_lipid_transport_reg"/>
</dbReference>
<proteinExistence type="predicted"/>
<dbReference type="PANTHER" id="PTHR11161">
    <property type="entry name" value="O-ACYLTRANSFERASE"/>
    <property type="match status" value="1"/>
</dbReference>
<feature type="signal peptide" evidence="2">
    <location>
        <begin position="1"/>
        <end position="25"/>
    </location>
</feature>
<feature type="transmembrane region" description="Helical" evidence="1">
    <location>
        <begin position="301"/>
        <end position="327"/>
    </location>
</feature>
<dbReference type="SMART" id="SM00703">
    <property type="entry name" value="NRF"/>
    <property type="match status" value="1"/>
</dbReference>
<gene>
    <name evidence="4" type="ORF">PSYICH_LOCUS5037</name>
</gene>
<dbReference type="InterPro" id="IPR006621">
    <property type="entry name" value="Nose-resist-to-fluoxetine_N"/>
</dbReference>
<organism evidence="4 5">
    <name type="scientific">Psylliodes chrysocephalus</name>
    <dbReference type="NCBI Taxonomy" id="3402493"/>
    <lineage>
        <taxon>Eukaryota</taxon>
        <taxon>Metazoa</taxon>
        <taxon>Ecdysozoa</taxon>
        <taxon>Arthropoda</taxon>
        <taxon>Hexapoda</taxon>
        <taxon>Insecta</taxon>
        <taxon>Pterygota</taxon>
        <taxon>Neoptera</taxon>
        <taxon>Endopterygota</taxon>
        <taxon>Coleoptera</taxon>
        <taxon>Polyphaga</taxon>
        <taxon>Cucujiformia</taxon>
        <taxon>Chrysomeloidea</taxon>
        <taxon>Chrysomelidae</taxon>
        <taxon>Galerucinae</taxon>
        <taxon>Alticini</taxon>
        <taxon>Psylliodes</taxon>
    </lineage>
</organism>
<feature type="domain" description="Nose resistant-to-fluoxetine protein N-terminal" evidence="3">
    <location>
        <begin position="46"/>
        <end position="190"/>
    </location>
</feature>
<name>A0A9P0GBZ4_9CUCU</name>
<reference evidence="4" key="1">
    <citation type="submission" date="2022-01" db="EMBL/GenBank/DDBJ databases">
        <authorList>
            <person name="King R."/>
        </authorList>
    </citation>
    <scope>NUCLEOTIDE SEQUENCE</scope>
</reference>
<dbReference type="Proteomes" id="UP001153636">
    <property type="component" value="Chromosome 16"/>
</dbReference>
<keyword evidence="1" id="KW-0472">Membrane</keyword>
<dbReference type="EMBL" id="OV651828">
    <property type="protein sequence ID" value="CAH1104300.1"/>
    <property type="molecule type" value="Genomic_DNA"/>
</dbReference>
<evidence type="ECO:0000313" key="5">
    <source>
        <dbReference type="Proteomes" id="UP001153636"/>
    </source>
</evidence>
<evidence type="ECO:0000313" key="4">
    <source>
        <dbReference type="EMBL" id="CAH1104300.1"/>
    </source>
</evidence>
<feature type="transmembrane region" description="Helical" evidence="1">
    <location>
        <begin position="600"/>
        <end position="622"/>
    </location>
</feature>
<protein>
    <recommendedName>
        <fullName evidence="3">Nose resistant-to-fluoxetine protein N-terminal domain-containing protein</fullName>
    </recommendedName>
</protein>
<dbReference type="GO" id="GO:0016747">
    <property type="term" value="F:acyltransferase activity, transferring groups other than amino-acyl groups"/>
    <property type="evidence" value="ECO:0007669"/>
    <property type="project" value="InterPro"/>
</dbReference>
<feature type="transmembrane region" description="Helical" evidence="1">
    <location>
        <begin position="438"/>
        <end position="458"/>
    </location>
</feature>
<keyword evidence="2" id="KW-0732">Signal</keyword>
<dbReference type="AlphaFoldDB" id="A0A9P0GBZ4"/>
<feature type="transmembrane region" description="Helical" evidence="1">
    <location>
        <begin position="348"/>
        <end position="369"/>
    </location>
</feature>
<feature type="transmembrane region" description="Helical" evidence="1">
    <location>
        <begin position="628"/>
        <end position="647"/>
    </location>
</feature>
<keyword evidence="1" id="KW-1133">Transmembrane helix</keyword>
<dbReference type="OrthoDB" id="118951at2759"/>
<dbReference type="Pfam" id="PF20146">
    <property type="entry name" value="NRF"/>
    <property type="match status" value="1"/>
</dbReference>
<evidence type="ECO:0000256" key="1">
    <source>
        <dbReference type="SAM" id="Phobius"/>
    </source>
</evidence>
<feature type="transmembrane region" description="Helical" evidence="1">
    <location>
        <begin position="202"/>
        <end position="225"/>
    </location>
</feature>
<feature type="transmembrane region" description="Helical" evidence="1">
    <location>
        <begin position="263"/>
        <end position="281"/>
    </location>
</feature>
<feature type="transmembrane region" description="Helical" evidence="1">
    <location>
        <begin position="519"/>
        <end position="540"/>
    </location>
</feature>